<dbReference type="EMBL" id="CAXAMN010024461">
    <property type="protein sequence ID" value="CAK9086866.1"/>
    <property type="molecule type" value="Genomic_DNA"/>
</dbReference>
<evidence type="ECO:0000256" key="1">
    <source>
        <dbReference type="SAM" id="MobiDB-lite"/>
    </source>
</evidence>
<keyword evidence="4" id="KW-1185">Reference proteome</keyword>
<evidence type="ECO:0000313" key="3">
    <source>
        <dbReference type="EMBL" id="CAK9086866.1"/>
    </source>
</evidence>
<feature type="region of interest" description="Disordered" evidence="1">
    <location>
        <begin position="104"/>
        <end position="129"/>
    </location>
</feature>
<accession>A0ABP0QF46</accession>
<keyword evidence="2" id="KW-0732">Signal</keyword>
<feature type="signal peptide" evidence="2">
    <location>
        <begin position="1"/>
        <end position="18"/>
    </location>
</feature>
<name>A0ABP0QF46_9DINO</name>
<feature type="chain" id="PRO_5046616048" evidence="2">
    <location>
        <begin position="19"/>
        <end position="236"/>
    </location>
</feature>
<sequence>MARQIWAVLASFPLLLNAREECGATPSRSLAMVQTRHQLVNESNKSKETRLKASNETQNETSWMDQAWKKVENASSSVAETVSEAGHEVWSATKGLGENIVRHWEGNSSKKHPKTASERSGGAPGITSESCVTVKTGKAEAWLTAAAPVGVMCIFGVDPRDEGSHCIEQGGPYGVNGWCWTKKDRSAWGHCSEKCPLSGQEKVLAEKLEEIEKKLDTVSQAVASSDHPESHPEKPK</sequence>
<evidence type="ECO:0000256" key="2">
    <source>
        <dbReference type="SAM" id="SignalP"/>
    </source>
</evidence>
<feature type="region of interest" description="Disordered" evidence="1">
    <location>
        <begin position="41"/>
        <end position="62"/>
    </location>
</feature>
<comment type="caution">
    <text evidence="3">The sequence shown here is derived from an EMBL/GenBank/DDBJ whole genome shotgun (WGS) entry which is preliminary data.</text>
</comment>
<feature type="compositionally biased region" description="Basic and acidic residues" evidence="1">
    <location>
        <begin position="44"/>
        <end position="53"/>
    </location>
</feature>
<organism evidence="3 4">
    <name type="scientific">Durusdinium trenchii</name>
    <dbReference type="NCBI Taxonomy" id="1381693"/>
    <lineage>
        <taxon>Eukaryota</taxon>
        <taxon>Sar</taxon>
        <taxon>Alveolata</taxon>
        <taxon>Dinophyceae</taxon>
        <taxon>Suessiales</taxon>
        <taxon>Symbiodiniaceae</taxon>
        <taxon>Durusdinium</taxon>
    </lineage>
</organism>
<proteinExistence type="predicted"/>
<protein>
    <submittedName>
        <fullName evidence="3">Uncharacterized protein</fullName>
    </submittedName>
</protein>
<feature type="region of interest" description="Disordered" evidence="1">
    <location>
        <begin position="217"/>
        <end position="236"/>
    </location>
</feature>
<dbReference type="Proteomes" id="UP001642484">
    <property type="component" value="Unassembled WGS sequence"/>
</dbReference>
<evidence type="ECO:0000313" key="4">
    <source>
        <dbReference type="Proteomes" id="UP001642484"/>
    </source>
</evidence>
<reference evidence="3 4" key="1">
    <citation type="submission" date="2024-02" db="EMBL/GenBank/DDBJ databases">
        <authorList>
            <person name="Chen Y."/>
            <person name="Shah S."/>
            <person name="Dougan E. K."/>
            <person name="Thang M."/>
            <person name="Chan C."/>
        </authorList>
    </citation>
    <scope>NUCLEOTIDE SEQUENCE [LARGE SCALE GENOMIC DNA]</scope>
</reference>
<gene>
    <name evidence="3" type="ORF">CCMP2556_LOCUS42058</name>
</gene>
<feature type="compositionally biased region" description="Basic and acidic residues" evidence="1">
    <location>
        <begin position="226"/>
        <end position="236"/>
    </location>
</feature>